<dbReference type="CDD" id="cd00840">
    <property type="entry name" value="MPP_Mre11_N"/>
    <property type="match status" value="1"/>
</dbReference>
<dbReference type="AlphaFoldDB" id="A0A931HS77"/>
<keyword evidence="3" id="KW-0269">Exonuclease</keyword>
<dbReference type="RefSeq" id="WP_197315350.1">
    <property type="nucleotide sequence ID" value="NZ_JADZSC010000001.1"/>
</dbReference>
<keyword evidence="4" id="KW-1185">Reference proteome</keyword>
<dbReference type="PIRSF" id="PIRSF033091">
    <property type="entry name" value="Pesterase_YhaO"/>
    <property type="match status" value="1"/>
</dbReference>
<name>A0A931HS77_9BACI</name>
<accession>A0A931HS77</accession>
<keyword evidence="3" id="KW-0540">Nuclease</keyword>
<dbReference type="PANTHER" id="PTHR30337:SF7">
    <property type="entry name" value="PHOSPHOESTERASE"/>
    <property type="match status" value="1"/>
</dbReference>
<sequence length="427" mass="49953">MKKKERMEHVIMGDSLRFIHSADLHLDSLFKSKGHLPERLLKQMRSSTFEAFDRLIDQALYYDVDFVLIVGDLFNESIRSLKAQVHLRDGFKKLCKKGIPVYVSHGNHDYVKGNRYPIDYPENVHVFQTEEVERFSYWKAGIHKANLYGFSFENRAVRERKVQDYRKEENPMFHIALLHGSLETNTDHDVYAPFKMEELYERNMDYWALGHIHQRQTLSHIPPVVYPGNIQGRSRKESGEKGCYLVGHNGEEWNLTFLPLQSFIYEEVTVSCEGVSSPKDLESIFENAKQQISHTNSSVVLSVELVSSSGILNKWESEGILEEWVEIVNEGENFEEEWIWIDRVMISEQPVWDEEELIRSQHFAGELVKGADEVTEEEIEEWISPLFQHRKASKYLSVLTKEEMKKVKEDAKRVAIEQLLMREDNHS</sequence>
<dbReference type="EMBL" id="JADZSC010000001">
    <property type="protein sequence ID" value="MBH0228699.1"/>
    <property type="molecule type" value="Genomic_DNA"/>
</dbReference>
<dbReference type="InterPro" id="IPR041796">
    <property type="entry name" value="Mre11_N"/>
</dbReference>
<dbReference type="InterPro" id="IPR004843">
    <property type="entry name" value="Calcineurin-like_PHP"/>
</dbReference>
<evidence type="ECO:0000256" key="1">
    <source>
        <dbReference type="ARBA" id="ARBA00022801"/>
    </source>
</evidence>
<keyword evidence="1" id="KW-0378">Hydrolase</keyword>
<dbReference type="Gene3D" id="3.60.21.10">
    <property type="match status" value="1"/>
</dbReference>
<evidence type="ECO:0000259" key="2">
    <source>
        <dbReference type="Pfam" id="PF00149"/>
    </source>
</evidence>
<proteinExistence type="predicted"/>
<dbReference type="InterPro" id="IPR050535">
    <property type="entry name" value="DNA_Repair-Maintenance_Comp"/>
</dbReference>
<dbReference type="PANTHER" id="PTHR30337">
    <property type="entry name" value="COMPONENT OF ATP-DEPENDENT DSDNA EXONUCLEASE"/>
    <property type="match status" value="1"/>
</dbReference>
<dbReference type="SUPFAM" id="SSF56300">
    <property type="entry name" value="Metallo-dependent phosphatases"/>
    <property type="match status" value="1"/>
</dbReference>
<dbReference type="InterPro" id="IPR014576">
    <property type="entry name" value="Pesterase_YhaO"/>
</dbReference>
<evidence type="ECO:0000313" key="4">
    <source>
        <dbReference type="Proteomes" id="UP000614490"/>
    </source>
</evidence>
<dbReference type="Pfam" id="PF00149">
    <property type="entry name" value="Metallophos"/>
    <property type="match status" value="1"/>
</dbReference>
<protein>
    <submittedName>
        <fullName evidence="3">DNA repair exonuclease</fullName>
    </submittedName>
</protein>
<feature type="domain" description="Calcineurin-like phosphoesterase" evidence="2">
    <location>
        <begin position="16"/>
        <end position="214"/>
    </location>
</feature>
<dbReference type="GO" id="GO:0004527">
    <property type="term" value="F:exonuclease activity"/>
    <property type="evidence" value="ECO:0007669"/>
    <property type="project" value="UniProtKB-KW"/>
</dbReference>
<reference evidence="3 4" key="1">
    <citation type="journal article" date="2005" name="Int. J. Syst. Evol. Microbiol.">
        <title>Halobacillus yeomjeoni sp. nov., isolated from a marine solar saltern in Korea.</title>
        <authorList>
            <person name="Yoon J.H."/>
            <person name="Kang S.J."/>
            <person name="Lee C.H."/>
            <person name="Oh H.W."/>
            <person name="Oh T.K."/>
        </authorList>
    </citation>
    <scope>NUCLEOTIDE SEQUENCE [LARGE SCALE GENOMIC DNA]</scope>
    <source>
        <strain evidence="3 4">KCTC 3957</strain>
    </source>
</reference>
<evidence type="ECO:0000313" key="3">
    <source>
        <dbReference type="EMBL" id="MBH0228699.1"/>
    </source>
</evidence>
<gene>
    <name evidence="3" type="ORF">H0267_00620</name>
</gene>
<dbReference type="Proteomes" id="UP000614490">
    <property type="component" value="Unassembled WGS sequence"/>
</dbReference>
<comment type="caution">
    <text evidence="3">The sequence shown here is derived from an EMBL/GenBank/DDBJ whole genome shotgun (WGS) entry which is preliminary data.</text>
</comment>
<dbReference type="InterPro" id="IPR029052">
    <property type="entry name" value="Metallo-depent_PP-like"/>
</dbReference>
<organism evidence="3 4">
    <name type="scientific">Halobacillus yeomjeoni</name>
    <dbReference type="NCBI Taxonomy" id="311194"/>
    <lineage>
        <taxon>Bacteria</taxon>
        <taxon>Bacillati</taxon>
        <taxon>Bacillota</taxon>
        <taxon>Bacilli</taxon>
        <taxon>Bacillales</taxon>
        <taxon>Bacillaceae</taxon>
        <taxon>Halobacillus</taxon>
    </lineage>
</organism>